<gene>
    <name evidence="2" type="ORF">SAMN05216387_107137</name>
</gene>
<dbReference type="AlphaFoldDB" id="A0A1H7NTT5"/>
<feature type="transmembrane region" description="Helical" evidence="1">
    <location>
        <begin position="47"/>
        <end position="67"/>
    </location>
</feature>
<accession>A0A1H7NTT5</accession>
<evidence type="ECO:0000256" key="1">
    <source>
        <dbReference type="SAM" id="Phobius"/>
    </source>
</evidence>
<keyword evidence="1" id="KW-1133">Transmembrane helix</keyword>
<reference evidence="2 3" key="1">
    <citation type="submission" date="2016-10" db="EMBL/GenBank/DDBJ databases">
        <authorList>
            <person name="de Groot N.N."/>
        </authorList>
    </citation>
    <scope>NUCLEOTIDE SEQUENCE [LARGE SCALE GENOMIC DNA]</scope>
    <source>
        <strain evidence="2 3">Nv1</strain>
    </source>
</reference>
<keyword evidence="1" id="KW-0812">Transmembrane</keyword>
<organism evidence="2 3">
    <name type="scientific">Nitrosovibrio tenuis</name>
    <dbReference type="NCBI Taxonomy" id="1233"/>
    <lineage>
        <taxon>Bacteria</taxon>
        <taxon>Pseudomonadati</taxon>
        <taxon>Pseudomonadota</taxon>
        <taxon>Betaproteobacteria</taxon>
        <taxon>Nitrosomonadales</taxon>
        <taxon>Nitrosomonadaceae</taxon>
        <taxon>Nitrosovibrio</taxon>
    </lineage>
</organism>
<keyword evidence="1" id="KW-0472">Membrane</keyword>
<dbReference type="Proteomes" id="UP000198620">
    <property type="component" value="Unassembled WGS sequence"/>
</dbReference>
<name>A0A1H7NTT5_9PROT</name>
<dbReference type="STRING" id="1233.SAMN05216387_107137"/>
<sequence>MDSVHRPRSLDEEMFLKVFADLTEQVRGVGYLDQSGSFLEHSLLTEVIMEMAILVIGVGAAALWFFLTKDKPSDKDHSLKP</sequence>
<proteinExistence type="predicted"/>
<dbReference type="EMBL" id="FOBH01000007">
    <property type="protein sequence ID" value="SEL26973.1"/>
    <property type="molecule type" value="Genomic_DNA"/>
</dbReference>
<keyword evidence="3" id="KW-1185">Reference proteome</keyword>
<evidence type="ECO:0000313" key="2">
    <source>
        <dbReference type="EMBL" id="SEL26973.1"/>
    </source>
</evidence>
<protein>
    <submittedName>
        <fullName evidence="2">Uncharacterized protein</fullName>
    </submittedName>
</protein>
<evidence type="ECO:0000313" key="3">
    <source>
        <dbReference type="Proteomes" id="UP000198620"/>
    </source>
</evidence>